<sequence length="55" mass="6447">MLKQPNEFVKLPLKRIEERIVNARDFVNRHPNMGAAKSYLDRLLEARATKIGIKR</sequence>
<keyword evidence="2" id="KW-1185">Reference proteome</keyword>
<dbReference type="EMBL" id="KM236237">
    <property type="protein sequence ID" value="AIK67965.1"/>
    <property type="molecule type" value="Genomic_DNA"/>
</dbReference>
<organism evidence="1 2">
    <name type="scientific">Citrobacter phage Miller</name>
    <dbReference type="NCBI Taxonomy" id="1527524"/>
    <lineage>
        <taxon>Viruses</taxon>
        <taxon>Duplodnaviria</taxon>
        <taxon>Heunggongvirae</taxon>
        <taxon>Uroviricota</taxon>
        <taxon>Caudoviricetes</taxon>
        <taxon>Pantevenvirales</taxon>
        <taxon>Straboviridae</taxon>
        <taxon>Pseudotevenvirus</taxon>
        <taxon>Pseudotevenvirus miller</taxon>
    </lineage>
</organism>
<name>A0A076YKT7_9CAUD</name>
<reference evidence="1 2" key="1">
    <citation type="submission" date="2014-07" db="EMBL/GenBank/DDBJ databases">
        <title>Complete Genome of Citrobacter freundii Myophage Miller.</title>
        <authorList>
            <person name="Hwang K."/>
            <person name="Luna A.J."/>
            <person name="Hernandez A.C."/>
            <person name="Everett G.F.K."/>
        </authorList>
    </citation>
    <scope>NUCLEOTIDE SEQUENCE [LARGE SCALE GENOMIC DNA]</scope>
</reference>
<gene>
    <name evidence="1" type="ORF">CPTMiller_0029</name>
</gene>
<dbReference type="Proteomes" id="UP000201263">
    <property type="component" value="Segment"/>
</dbReference>
<dbReference type="GeneID" id="22113501"/>
<protein>
    <submittedName>
        <fullName evidence="1">Uncharacterized protein</fullName>
    </submittedName>
</protein>
<accession>A0A076YKT7</accession>
<evidence type="ECO:0000313" key="2">
    <source>
        <dbReference type="Proteomes" id="UP000201263"/>
    </source>
</evidence>
<evidence type="ECO:0000313" key="1">
    <source>
        <dbReference type="EMBL" id="AIK67965.1"/>
    </source>
</evidence>
<dbReference type="KEGG" id="vg:22113501"/>
<proteinExistence type="predicted"/>
<dbReference type="RefSeq" id="YP_009097631.1">
    <property type="nucleotide sequence ID" value="NC_025414.1"/>
</dbReference>